<dbReference type="AlphaFoldDB" id="B6EU62"/>
<dbReference type="GO" id="GO:0046872">
    <property type="term" value="F:metal ion binding"/>
    <property type="evidence" value="ECO:0007669"/>
    <property type="project" value="UniProtKB-KW"/>
</dbReference>
<dbReference type="PROSITE" id="PS01033">
    <property type="entry name" value="GLOBIN"/>
    <property type="match status" value="1"/>
</dbReference>
<dbReference type="SUPFAM" id="SSF46458">
    <property type="entry name" value="Globin-like"/>
    <property type="match status" value="1"/>
</dbReference>
<dbReference type="WormBase" id="C06H2.5b">
    <property type="protein sequence ID" value="CE43118"/>
    <property type="gene ID" value="WBGene00007389"/>
    <property type="gene designation" value="glb-3"/>
</dbReference>
<protein>
    <submittedName>
        <fullName evidence="6">GLOBIN domain-containing protein</fullName>
    </submittedName>
</protein>
<dbReference type="PhylomeDB" id="B6EU62"/>
<dbReference type="EMBL" id="BX284605">
    <property type="protein sequence ID" value="CAR81338.1"/>
    <property type="molecule type" value="Genomic_DNA"/>
</dbReference>
<dbReference type="RefSeq" id="NP_001367200.1">
    <property type="nucleotide sequence ID" value="NM_001380757.1"/>
</dbReference>
<evidence type="ECO:0000313" key="8">
    <source>
        <dbReference type="WormBase" id="C06H2.5b"/>
    </source>
</evidence>
<dbReference type="Proteomes" id="UP000001940">
    <property type="component" value="Chromosome V"/>
</dbReference>
<reference evidence="6 7" key="1">
    <citation type="journal article" date="1998" name="Science">
        <title>Genome sequence of the nematode C. elegans: a platform for investigating biology.</title>
        <authorList>
            <consortium name="The C. elegans sequencing consortium"/>
            <person name="Sulson J.E."/>
            <person name="Waterston R."/>
        </authorList>
    </citation>
    <scope>NUCLEOTIDE SEQUENCE [LARGE SCALE GENOMIC DNA]</scope>
    <source>
        <strain evidence="6 7">Bristol N2</strain>
    </source>
</reference>
<keyword evidence="3" id="KW-0408">Iron</keyword>
<dbReference type="InterPro" id="IPR012292">
    <property type="entry name" value="Globin/Proto"/>
</dbReference>
<dbReference type="GO" id="GO:0005344">
    <property type="term" value="F:oxygen carrier activity"/>
    <property type="evidence" value="ECO:0000318"/>
    <property type="project" value="GO_Central"/>
</dbReference>
<feature type="region of interest" description="Disordered" evidence="4">
    <location>
        <begin position="262"/>
        <end position="282"/>
    </location>
</feature>
<dbReference type="PaxDb" id="6239-C06H2.5b"/>
<dbReference type="GO" id="GO:0020037">
    <property type="term" value="F:heme binding"/>
    <property type="evidence" value="ECO:0007669"/>
    <property type="project" value="InterPro"/>
</dbReference>
<dbReference type="KEGG" id="cel:CELE_C06H2.5"/>
<dbReference type="GO" id="GO:0001666">
    <property type="term" value="P:response to hypoxia"/>
    <property type="evidence" value="ECO:0000318"/>
    <property type="project" value="GO_Central"/>
</dbReference>
<keyword evidence="7" id="KW-1185">Reference proteome</keyword>
<dbReference type="SMR" id="B6EU62"/>
<dbReference type="Bgee" id="WBGene00007389">
    <property type="expression patterns" value="Expressed in larva and 3 other cell types or tissues"/>
</dbReference>
<evidence type="ECO:0000313" key="7">
    <source>
        <dbReference type="Proteomes" id="UP000001940"/>
    </source>
</evidence>
<dbReference type="AGR" id="WB:WBGene00007389"/>
<keyword evidence="2" id="KW-0479">Metal-binding</keyword>
<dbReference type="PANTHER" id="PTHR46458:SF21">
    <property type="entry name" value="GLOBIN DOMAIN-CONTAINING PROTEIN"/>
    <property type="match status" value="1"/>
</dbReference>
<feature type="region of interest" description="Disordered" evidence="4">
    <location>
        <begin position="18"/>
        <end position="60"/>
    </location>
</feature>
<dbReference type="eggNOG" id="KOG3378">
    <property type="taxonomic scope" value="Eukaryota"/>
</dbReference>
<evidence type="ECO:0000313" key="6">
    <source>
        <dbReference type="EMBL" id="CAR81338.1"/>
    </source>
</evidence>
<evidence type="ECO:0000256" key="1">
    <source>
        <dbReference type="ARBA" id="ARBA00022617"/>
    </source>
</evidence>
<evidence type="ECO:0000256" key="2">
    <source>
        <dbReference type="ARBA" id="ARBA00022723"/>
    </source>
</evidence>
<dbReference type="Reactome" id="R-CEL-8981607">
    <property type="pathway name" value="Intracellular oxygen transport"/>
</dbReference>
<evidence type="ECO:0000256" key="3">
    <source>
        <dbReference type="ARBA" id="ARBA00023004"/>
    </source>
</evidence>
<dbReference type="OMA" id="YMADSIK"/>
<keyword evidence="1" id="KW-0349">Heme</keyword>
<evidence type="ECO:0000259" key="5">
    <source>
        <dbReference type="PROSITE" id="PS01033"/>
    </source>
</evidence>
<feature type="domain" description="Globin" evidence="5">
    <location>
        <begin position="105"/>
        <end position="254"/>
    </location>
</feature>
<proteinExistence type="predicted"/>
<dbReference type="Gene3D" id="1.10.490.10">
    <property type="entry name" value="Globins"/>
    <property type="match status" value="1"/>
</dbReference>
<gene>
    <name evidence="6 8" type="primary">glb-3</name>
    <name evidence="8" type="ORF">C06H2.5</name>
    <name evidence="6" type="ORF">CELE_C06H2.5</name>
</gene>
<dbReference type="GeneID" id="182348"/>
<dbReference type="InterPro" id="IPR000971">
    <property type="entry name" value="Globin"/>
</dbReference>
<dbReference type="CDD" id="cd01040">
    <property type="entry name" value="Mb-like"/>
    <property type="match status" value="1"/>
</dbReference>
<dbReference type="GO" id="GO:0015671">
    <property type="term" value="P:oxygen transport"/>
    <property type="evidence" value="ECO:0000318"/>
    <property type="project" value="GO_Central"/>
</dbReference>
<sequence>MGNDHSVANVDVRARRSLDAGMVNKAKHTCTTPRPSVALPPPSPNQHRLSTDYSNYSNSSNCSTPRRSFCEQMGNNVPSRRMSRATVHLENSNGADNMSFVDAIHLSPHQVQLLTSTWPRIKTQSSLFTQVFKVLMQRSPVCREMFQKMSIVGGFSSNSVCDLNSHTKLLCELLDSLMTDLHQPAKIVLAKCQDVGAAHVNMNEKCCGVVFDQLGEAFTELITKVECVRSKREAVKSWMCVISYMADSIKSGYMEEWAKKRRSNNHHQPQQYQAAGGSCPYA</sequence>
<dbReference type="InterPro" id="IPR050532">
    <property type="entry name" value="Globin-like_OT"/>
</dbReference>
<dbReference type="InParanoid" id="B6EU62"/>
<dbReference type="CTD" id="182348"/>
<name>B6EU62_CAEEL</name>
<dbReference type="PANTHER" id="PTHR46458">
    <property type="entry name" value="BLR2807 PROTEIN"/>
    <property type="match status" value="1"/>
</dbReference>
<dbReference type="GO" id="GO:0019825">
    <property type="term" value="F:oxygen binding"/>
    <property type="evidence" value="ECO:0000318"/>
    <property type="project" value="GO_Central"/>
</dbReference>
<dbReference type="STRING" id="6239.C06H2.5b.1"/>
<dbReference type="FunCoup" id="B6EU62">
    <property type="interactions" value="18"/>
</dbReference>
<dbReference type="InterPro" id="IPR009050">
    <property type="entry name" value="Globin-like_sf"/>
</dbReference>
<dbReference type="ExpressionAtlas" id="B6EU62">
    <property type="expression patterns" value="baseline and differential"/>
</dbReference>
<evidence type="ECO:0000256" key="4">
    <source>
        <dbReference type="SAM" id="MobiDB-lite"/>
    </source>
</evidence>
<accession>B6EU62</accession>
<organism evidence="6 7">
    <name type="scientific">Caenorhabditis elegans</name>
    <dbReference type="NCBI Taxonomy" id="6239"/>
    <lineage>
        <taxon>Eukaryota</taxon>
        <taxon>Metazoa</taxon>
        <taxon>Ecdysozoa</taxon>
        <taxon>Nematoda</taxon>
        <taxon>Chromadorea</taxon>
        <taxon>Rhabditida</taxon>
        <taxon>Rhabditina</taxon>
        <taxon>Rhabditomorpha</taxon>
        <taxon>Rhabditoidea</taxon>
        <taxon>Rhabditidae</taxon>
        <taxon>Peloderinae</taxon>
        <taxon>Caenorhabditis</taxon>
    </lineage>
</organism>
<dbReference type="InterPro" id="IPR044399">
    <property type="entry name" value="Mb-like_M"/>
</dbReference>
<dbReference type="OrthoDB" id="5850868at2759"/>